<protein>
    <submittedName>
        <fullName evidence="3">Peptidoglycan/LPS O-acetylase OafA/YrhL, contains acyltransferase and SGNH-hydrolase domains</fullName>
    </submittedName>
</protein>
<feature type="transmembrane region" description="Helical" evidence="1">
    <location>
        <begin position="46"/>
        <end position="67"/>
    </location>
</feature>
<organism evidence="3 4">
    <name type="scientific">Methylophilus rhizosphaerae</name>
    <dbReference type="NCBI Taxonomy" id="492660"/>
    <lineage>
        <taxon>Bacteria</taxon>
        <taxon>Pseudomonadati</taxon>
        <taxon>Pseudomonadota</taxon>
        <taxon>Betaproteobacteria</taxon>
        <taxon>Nitrosomonadales</taxon>
        <taxon>Methylophilaceae</taxon>
        <taxon>Methylophilus</taxon>
    </lineage>
</organism>
<dbReference type="Pfam" id="PF01757">
    <property type="entry name" value="Acyl_transf_3"/>
    <property type="match status" value="1"/>
</dbReference>
<proteinExistence type="predicted"/>
<keyword evidence="1" id="KW-0812">Transmembrane</keyword>
<name>A0A1G8Z089_9PROT</name>
<keyword evidence="1" id="KW-1133">Transmembrane helix</keyword>
<keyword evidence="3" id="KW-0378">Hydrolase</keyword>
<evidence type="ECO:0000256" key="1">
    <source>
        <dbReference type="SAM" id="Phobius"/>
    </source>
</evidence>
<keyword evidence="4" id="KW-1185">Reference proteome</keyword>
<reference evidence="4" key="1">
    <citation type="submission" date="2016-10" db="EMBL/GenBank/DDBJ databases">
        <authorList>
            <person name="Varghese N."/>
            <person name="Submissions S."/>
        </authorList>
    </citation>
    <scope>NUCLEOTIDE SEQUENCE [LARGE SCALE GENOMIC DNA]</scope>
    <source>
        <strain evidence="4">CBMB127</strain>
    </source>
</reference>
<dbReference type="STRING" id="492660.SAMN05192566_0021"/>
<evidence type="ECO:0000313" key="4">
    <source>
        <dbReference type="Proteomes" id="UP000198629"/>
    </source>
</evidence>
<feature type="transmembrane region" description="Helical" evidence="1">
    <location>
        <begin position="187"/>
        <end position="207"/>
    </location>
</feature>
<feature type="transmembrane region" description="Helical" evidence="1">
    <location>
        <begin position="115"/>
        <end position="136"/>
    </location>
</feature>
<feature type="transmembrane region" description="Helical" evidence="1">
    <location>
        <begin position="268"/>
        <end position="293"/>
    </location>
</feature>
<keyword evidence="3" id="KW-0808">Transferase</keyword>
<feature type="transmembrane region" description="Helical" evidence="1">
    <location>
        <begin position="219"/>
        <end position="248"/>
    </location>
</feature>
<dbReference type="Proteomes" id="UP000198629">
    <property type="component" value="Unassembled WGS sequence"/>
</dbReference>
<feature type="transmembrane region" description="Helical" evidence="1">
    <location>
        <begin position="74"/>
        <end position="95"/>
    </location>
</feature>
<evidence type="ECO:0000313" key="3">
    <source>
        <dbReference type="EMBL" id="SDK08549.1"/>
    </source>
</evidence>
<sequence>MLQKRSIPGICSEAISISMSALIYNMKQPGIAVVNKEKLLALDGLRGWMALWVWVTHVVTMATLPLVKTHGIGMVLANGQYAVCVFILLSGFVISNSATTHSWGDFIIRRAFRLFPAYLICLAISVAIVGLSIELIEATPWPMMRIDDRLKYLHDSLEHFWPHLGLHVLLLHGLVPDSVLSSTSYAFMGQAWSLTLEWQYYLIAGLLMKLSFKSKHLGFELAVLIVLLMMAKVFTQPSFIASYLWLFYIGHLFWKHFDQHELWRYPVYFVISLAMGPKALAILLFGLIVYSSFHDGRLKHFFENRVSLFLGKISYGFYCVHMISIFLTGYVLIVVLKLDSRVLYAVLLISLSLVFSLVLSALLNRTVEQPMIRYARKITASKPR</sequence>
<feature type="transmembrane region" description="Helical" evidence="1">
    <location>
        <begin position="342"/>
        <end position="363"/>
    </location>
</feature>
<gene>
    <name evidence="3" type="ORF">SAMN05192566_0021</name>
</gene>
<dbReference type="InterPro" id="IPR002656">
    <property type="entry name" value="Acyl_transf_3_dom"/>
</dbReference>
<feature type="domain" description="Acyltransferase 3" evidence="2">
    <location>
        <begin position="41"/>
        <end position="288"/>
    </location>
</feature>
<keyword evidence="1" id="KW-0472">Membrane</keyword>
<dbReference type="InterPro" id="IPR050879">
    <property type="entry name" value="Acyltransferase_3"/>
</dbReference>
<dbReference type="GO" id="GO:0016787">
    <property type="term" value="F:hydrolase activity"/>
    <property type="evidence" value="ECO:0007669"/>
    <property type="project" value="UniProtKB-KW"/>
</dbReference>
<dbReference type="AlphaFoldDB" id="A0A1G8Z089"/>
<dbReference type="OrthoDB" id="9814807at2"/>
<dbReference type="EMBL" id="FNFX01000001">
    <property type="protein sequence ID" value="SDK08549.1"/>
    <property type="molecule type" value="Genomic_DNA"/>
</dbReference>
<evidence type="ECO:0000259" key="2">
    <source>
        <dbReference type="Pfam" id="PF01757"/>
    </source>
</evidence>
<feature type="transmembrane region" description="Helical" evidence="1">
    <location>
        <begin position="313"/>
        <end position="336"/>
    </location>
</feature>
<keyword evidence="3" id="KW-0012">Acyltransferase</keyword>
<accession>A0A1G8Z089</accession>
<dbReference type="PANTHER" id="PTHR23028">
    <property type="entry name" value="ACETYLTRANSFERASE"/>
    <property type="match status" value="1"/>
</dbReference>
<dbReference type="GO" id="GO:0016747">
    <property type="term" value="F:acyltransferase activity, transferring groups other than amino-acyl groups"/>
    <property type="evidence" value="ECO:0007669"/>
    <property type="project" value="InterPro"/>
</dbReference>